<evidence type="ECO:0000313" key="3">
    <source>
        <dbReference type="EMBL" id="TKW57725.1"/>
    </source>
</evidence>
<keyword evidence="1" id="KW-0547">Nucleotide-binding</keyword>
<dbReference type="InterPro" id="IPR000719">
    <property type="entry name" value="Prot_kinase_dom"/>
</dbReference>
<dbReference type="InterPro" id="IPR017441">
    <property type="entry name" value="Protein_kinase_ATP_BS"/>
</dbReference>
<dbReference type="EMBL" id="PJEX01000037">
    <property type="protein sequence ID" value="TKW57725.1"/>
    <property type="molecule type" value="Genomic_DNA"/>
</dbReference>
<dbReference type="Gene3D" id="1.10.510.10">
    <property type="entry name" value="Transferase(Phosphotransferase) domain 1"/>
    <property type="match status" value="1"/>
</dbReference>
<feature type="binding site" evidence="1">
    <location>
        <position position="48"/>
    </location>
    <ligand>
        <name>ATP</name>
        <dbReference type="ChEBI" id="CHEBI:30616"/>
    </ligand>
</feature>
<keyword evidence="4" id="KW-1185">Reference proteome</keyword>
<reference evidence="3 4" key="1">
    <citation type="journal article" date="2019" name="PLoS ONE">
        <title>Comparative genome analysis indicates high evolutionary potential of pathogenicity genes in Colletotrichum tanaceti.</title>
        <authorList>
            <person name="Lelwala R.V."/>
            <person name="Korhonen P.K."/>
            <person name="Young N.D."/>
            <person name="Scott J.B."/>
            <person name="Ades P.A."/>
            <person name="Gasser R.B."/>
            <person name="Taylor P.W.J."/>
        </authorList>
    </citation>
    <scope>NUCLEOTIDE SEQUENCE [LARGE SCALE GENOMIC DNA]</scope>
    <source>
        <strain evidence="3">BRIP57314</strain>
    </source>
</reference>
<dbReference type="PROSITE" id="PS00107">
    <property type="entry name" value="PROTEIN_KINASE_ATP"/>
    <property type="match status" value="1"/>
</dbReference>
<comment type="caution">
    <text evidence="3">The sequence shown here is derived from an EMBL/GenBank/DDBJ whole genome shotgun (WGS) entry which is preliminary data.</text>
</comment>
<keyword evidence="1" id="KW-0067">ATP-binding</keyword>
<dbReference type="InterPro" id="IPR011009">
    <property type="entry name" value="Kinase-like_dom_sf"/>
</dbReference>
<dbReference type="PROSITE" id="PS50011">
    <property type="entry name" value="PROTEIN_KINASE_DOM"/>
    <property type="match status" value="1"/>
</dbReference>
<dbReference type="GO" id="GO:0004672">
    <property type="term" value="F:protein kinase activity"/>
    <property type="evidence" value="ECO:0007669"/>
    <property type="project" value="InterPro"/>
</dbReference>
<dbReference type="AlphaFoldDB" id="A0A4U6XPJ6"/>
<gene>
    <name evidence="3" type="ORF">CTA1_11520</name>
</gene>
<feature type="domain" description="Protein kinase" evidence="2">
    <location>
        <begin position="15"/>
        <end position="178"/>
    </location>
</feature>
<dbReference type="Gene3D" id="3.30.200.20">
    <property type="entry name" value="Phosphorylase Kinase, domain 1"/>
    <property type="match status" value="1"/>
</dbReference>
<evidence type="ECO:0000259" key="2">
    <source>
        <dbReference type="PROSITE" id="PS50011"/>
    </source>
</evidence>
<evidence type="ECO:0000313" key="4">
    <source>
        <dbReference type="Proteomes" id="UP000310108"/>
    </source>
</evidence>
<dbReference type="GO" id="GO:0005524">
    <property type="term" value="F:ATP binding"/>
    <property type="evidence" value="ECO:0007669"/>
    <property type="project" value="UniProtKB-UniRule"/>
</dbReference>
<dbReference type="Proteomes" id="UP000310108">
    <property type="component" value="Unassembled WGS sequence"/>
</dbReference>
<organism evidence="3 4">
    <name type="scientific">Colletotrichum tanaceti</name>
    <dbReference type="NCBI Taxonomy" id="1306861"/>
    <lineage>
        <taxon>Eukaryota</taxon>
        <taxon>Fungi</taxon>
        <taxon>Dikarya</taxon>
        <taxon>Ascomycota</taxon>
        <taxon>Pezizomycotina</taxon>
        <taxon>Sordariomycetes</taxon>
        <taxon>Hypocreomycetidae</taxon>
        <taxon>Glomerellales</taxon>
        <taxon>Glomerellaceae</taxon>
        <taxon>Colletotrichum</taxon>
        <taxon>Colletotrichum destructivum species complex</taxon>
    </lineage>
</organism>
<protein>
    <recommendedName>
        <fullName evidence="2">Protein kinase domain-containing protein</fullName>
    </recommendedName>
</protein>
<proteinExistence type="predicted"/>
<dbReference type="OrthoDB" id="4829645at2759"/>
<name>A0A4U6XPJ6_9PEZI</name>
<sequence length="178" mass="19884">MDNGTFDILGRNITFRVADQIGMGCSGTVYSIECINSACNELGHVVLKVYPFHHRGDAVSGRENLAKIGELKAVGSNDVDEYEYTLMTRWDGVTLTKLPTYQRLLMRYPTTNYNALVEFVNSAFLMAAKEAEAHIINNHITHEDIHLGNILLQESDGKIISARLIDWDLARISPADKV</sequence>
<accession>A0A4U6XPJ6</accession>
<dbReference type="SUPFAM" id="SSF56112">
    <property type="entry name" value="Protein kinase-like (PK-like)"/>
    <property type="match status" value="1"/>
</dbReference>
<evidence type="ECO:0000256" key="1">
    <source>
        <dbReference type="PROSITE-ProRule" id="PRU10141"/>
    </source>
</evidence>